<evidence type="ECO:0000313" key="1">
    <source>
        <dbReference type="EMBL" id="KAH7923990.1"/>
    </source>
</evidence>
<organism evidence="1 2">
    <name type="scientific">Leucogyrophana mollusca</name>
    <dbReference type="NCBI Taxonomy" id="85980"/>
    <lineage>
        <taxon>Eukaryota</taxon>
        <taxon>Fungi</taxon>
        <taxon>Dikarya</taxon>
        <taxon>Basidiomycota</taxon>
        <taxon>Agaricomycotina</taxon>
        <taxon>Agaricomycetes</taxon>
        <taxon>Agaricomycetidae</taxon>
        <taxon>Boletales</taxon>
        <taxon>Boletales incertae sedis</taxon>
        <taxon>Leucogyrophana</taxon>
    </lineage>
</organism>
<keyword evidence="2" id="KW-1185">Reference proteome</keyword>
<evidence type="ECO:0000313" key="2">
    <source>
        <dbReference type="Proteomes" id="UP000790709"/>
    </source>
</evidence>
<sequence>MSTSEIVIASRLQIVKYFKVSGLAVLAIDYCINLDTEVTLTWNRSWSFVRVLFVLARYLPFLDVPVDLYYSSIPKSTALCLPLYQAASWINVVGTVTAEALLLVRTWVLWGRSKIVLAGLVALAAVCIAGSGVVGAIAVRSMTFGPPPLSTSGCYQTHSVSIYAWDYAILAFFELVILLLTGYQAFRHLRHSHSLLILRLYGDGIFYVLCILVMSTVNIVVISALPNEYAELIDTLQAVMHSVLASRLLFNLRKIMREQHIVISNTSQPTDVDTIPMFVAVNPEAVSGSFDVASWEQDRG</sequence>
<proteinExistence type="predicted"/>
<reference evidence="1" key="1">
    <citation type="journal article" date="2021" name="New Phytol.">
        <title>Evolutionary innovations through gain and loss of genes in the ectomycorrhizal Boletales.</title>
        <authorList>
            <person name="Wu G."/>
            <person name="Miyauchi S."/>
            <person name="Morin E."/>
            <person name="Kuo A."/>
            <person name="Drula E."/>
            <person name="Varga T."/>
            <person name="Kohler A."/>
            <person name="Feng B."/>
            <person name="Cao Y."/>
            <person name="Lipzen A."/>
            <person name="Daum C."/>
            <person name="Hundley H."/>
            <person name="Pangilinan J."/>
            <person name="Johnson J."/>
            <person name="Barry K."/>
            <person name="LaButti K."/>
            <person name="Ng V."/>
            <person name="Ahrendt S."/>
            <person name="Min B."/>
            <person name="Choi I.G."/>
            <person name="Park H."/>
            <person name="Plett J.M."/>
            <person name="Magnuson J."/>
            <person name="Spatafora J.W."/>
            <person name="Nagy L.G."/>
            <person name="Henrissat B."/>
            <person name="Grigoriev I.V."/>
            <person name="Yang Z.L."/>
            <person name="Xu J."/>
            <person name="Martin F.M."/>
        </authorList>
    </citation>
    <scope>NUCLEOTIDE SEQUENCE</scope>
    <source>
        <strain evidence="1">KUC20120723A-06</strain>
    </source>
</reference>
<comment type="caution">
    <text evidence="1">The sequence shown here is derived from an EMBL/GenBank/DDBJ whole genome shotgun (WGS) entry which is preliminary data.</text>
</comment>
<gene>
    <name evidence="1" type="ORF">BV22DRAFT_1130177</name>
</gene>
<name>A0ACB8BF60_9AGAM</name>
<accession>A0ACB8BF60</accession>
<dbReference type="Proteomes" id="UP000790709">
    <property type="component" value="Unassembled WGS sequence"/>
</dbReference>
<protein>
    <submittedName>
        <fullName evidence="1">Uncharacterized protein</fullName>
    </submittedName>
</protein>
<dbReference type="EMBL" id="MU266436">
    <property type="protein sequence ID" value="KAH7923990.1"/>
    <property type="molecule type" value="Genomic_DNA"/>
</dbReference>